<comment type="caution">
    <text evidence="5">The sequence shown here is derived from an EMBL/GenBank/DDBJ whole genome shotgun (WGS) entry which is preliminary data.</text>
</comment>
<evidence type="ECO:0000259" key="4">
    <source>
        <dbReference type="Pfam" id="PF01814"/>
    </source>
</evidence>
<dbReference type="NCBIfam" id="NF033749">
    <property type="entry name" value="bact_hemeryth"/>
    <property type="match status" value="1"/>
</dbReference>
<dbReference type="Gene3D" id="1.20.120.50">
    <property type="entry name" value="Hemerythrin-like"/>
    <property type="match status" value="1"/>
</dbReference>
<dbReference type="RefSeq" id="WP_174404069.1">
    <property type="nucleotide sequence ID" value="NZ_BLVO01000005.1"/>
</dbReference>
<dbReference type="PANTHER" id="PTHR37164">
    <property type="entry name" value="BACTERIOHEMERYTHRIN"/>
    <property type="match status" value="1"/>
</dbReference>
<dbReference type="Proteomes" id="UP000503840">
    <property type="component" value="Unassembled WGS sequence"/>
</dbReference>
<dbReference type="InterPro" id="IPR012827">
    <property type="entry name" value="Hemerythrin_metal-bd"/>
</dbReference>
<dbReference type="CDD" id="cd12107">
    <property type="entry name" value="Hemerythrin"/>
    <property type="match status" value="1"/>
</dbReference>
<evidence type="ECO:0000256" key="1">
    <source>
        <dbReference type="ARBA" id="ARBA00010587"/>
    </source>
</evidence>
<dbReference type="PANTHER" id="PTHR37164:SF1">
    <property type="entry name" value="BACTERIOHEMERYTHRIN"/>
    <property type="match status" value="1"/>
</dbReference>
<gene>
    <name evidence="5" type="ORF">DSM101010T_07280</name>
</gene>
<dbReference type="AlphaFoldDB" id="A0A7J0BF77"/>
<feature type="domain" description="Hemerythrin-like" evidence="4">
    <location>
        <begin position="13"/>
        <end position="130"/>
    </location>
</feature>
<protein>
    <submittedName>
        <fullName evidence="5">Hemerythrin</fullName>
    </submittedName>
</protein>
<dbReference type="GO" id="GO:0046872">
    <property type="term" value="F:metal ion binding"/>
    <property type="evidence" value="ECO:0007669"/>
    <property type="project" value="UniProtKB-KW"/>
</dbReference>
<organism evidence="5 6">
    <name type="scientific">Desulfovibrio subterraneus</name>
    <dbReference type="NCBI Taxonomy" id="2718620"/>
    <lineage>
        <taxon>Bacteria</taxon>
        <taxon>Pseudomonadati</taxon>
        <taxon>Thermodesulfobacteriota</taxon>
        <taxon>Desulfovibrionia</taxon>
        <taxon>Desulfovibrionales</taxon>
        <taxon>Desulfovibrionaceae</taxon>
        <taxon>Desulfovibrio</taxon>
    </lineage>
</organism>
<dbReference type="InterPro" id="IPR035938">
    <property type="entry name" value="Hemerythrin-like_sf"/>
</dbReference>
<proteinExistence type="inferred from homology"/>
<name>A0A7J0BF77_9BACT</name>
<dbReference type="InterPro" id="IPR050669">
    <property type="entry name" value="Hemerythrin"/>
</dbReference>
<dbReference type="NCBIfam" id="TIGR02481">
    <property type="entry name" value="hemeryth_dom"/>
    <property type="match status" value="1"/>
</dbReference>
<evidence type="ECO:0000256" key="2">
    <source>
        <dbReference type="ARBA" id="ARBA00022723"/>
    </source>
</evidence>
<accession>A0A7J0BF77</accession>
<dbReference type="EMBL" id="BLVO01000005">
    <property type="protein sequence ID" value="GFM32363.1"/>
    <property type="molecule type" value="Genomic_DNA"/>
</dbReference>
<sequence length="137" mass="16004">MGTFEWTPEMSVGVKEIDEQHAELTGIINSLYYAYMDGKDHEILADLINKVNDYAQKHFATERRYMAPYVDDMPNYDEHMQQHREFFTTGVNFLLEYLDKGTGITPELLDYLTDWWFRHINGTDKIMGALLKSKGVV</sequence>
<dbReference type="Pfam" id="PF01814">
    <property type="entry name" value="Hemerythrin"/>
    <property type="match status" value="1"/>
</dbReference>
<dbReference type="InterPro" id="IPR012312">
    <property type="entry name" value="Hemerythrin-like"/>
</dbReference>
<evidence type="ECO:0000313" key="5">
    <source>
        <dbReference type="EMBL" id="GFM32363.1"/>
    </source>
</evidence>
<keyword evidence="2" id="KW-0479">Metal-binding</keyword>
<comment type="similarity">
    <text evidence="1">Belongs to the hemerythrin family.</text>
</comment>
<evidence type="ECO:0000313" key="6">
    <source>
        <dbReference type="Proteomes" id="UP000503840"/>
    </source>
</evidence>
<keyword evidence="6" id="KW-1185">Reference proteome</keyword>
<evidence type="ECO:0000256" key="3">
    <source>
        <dbReference type="ARBA" id="ARBA00023004"/>
    </source>
</evidence>
<reference evidence="5 6" key="1">
    <citation type="submission" date="2020-05" db="EMBL/GenBank/DDBJ databases">
        <title>Draft genome sequence of Desulfovibrio sp. strain HN2T.</title>
        <authorList>
            <person name="Ueno A."/>
            <person name="Tamazawa S."/>
            <person name="Tamamura S."/>
            <person name="Murakami T."/>
            <person name="Kiyama T."/>
            <person name="Inomata H."/>
            <person name="Amano Y."/>
            <person name="Miyakawa K."/>
            <person name="Tamaki H."/>
            <person name="Naganuma T."/>
            <person name="Kaneko K."/>
        </authorList>
    </citation>
    <scope>NUCLEOTIDE SEQUENCE [LARGE SCALE GENOMIC DNA]</scope>
    <source>
        <strain evidence="5 6">HN2</strain>
    </source>
</reference>
<dbReference type="SUPFAM" id="SSF47188">
    <property type="entry name" value="Hemerythrin-like"/>
    <property type="match status" value="1"/>
</dbReference>
<keyword evidence="3" id="KW-0408">Iron</keyword>